<dbReference type="PANTHER" id="PTHR13812:SF19">
    <property type="entry name" value="KETIMINE REDUCTASE MU-CRYSTALLIN"/>
    <property type="match status" value="1"/>
</dbReference>
<dbReference type="EMBL" id="SGPL01000175">
    <property type="protein sequence ID" value="THH16090.1"/>
    <property type="molecule type" value="Genomic_DNA"/>
</dbReference>
<dbReference type="OrthoDB" id="41492at2759"/>
<evidence type="ECO:0000313" key="2">
    <source>
        <dbReference type="EMBL" id="THH16090.1"/>
    </source>
</evidence>
<dbReference type="Gene3D" id="3.40.50.720">
    <property type="entry name" value="NAD(P)-binding Rossmann-like Domain"/>
    <property type="match status" value="1"/>
</dbReference>
<gene>
    <name evidence="2" type="ORF">EW146_g4500</name>
</gene>
<sequence length="361" mass="38242">MSLRILSCPDVDRISGTFTTEQLQTLMAQVFFYISDGRDVVTPHRSSIQMLNHRALFMPARIAGIGTSIKVVSVPTAAGSTHGLPGSTLVLDETTGAAKALVNASSLTALRTAAGSLLATTLLYPPTISHPKMLVAFGAGKQILAHVDLLLATYPSLQEVTIVNRSMNQRTSTLVSEFRSRHPSVKFDVGVHNASSSDLASPFDLPTAVASADIICTATSSTVPLFPSASVRPGTHLILVGSYTIAMAEIDTDLVRRAKTIVVDSREACLIEAGELIAAGVGEDEMIELGELVQETNPGALEGTMWEWKRNEHKCDEVRKAGDVTIFKSVGVGAQDVAIAAAVVDRAKELGIGATVEDYDA</sequence>
<dbReference type="InterPro" id="IPR003462">
    <property type="entry name" value="ODC_Mu_crystall"/>
</dbReference>
<evidence type="ECO:0000313" key="3">
    <source>
        <dbReference type="Proteomes" id="UP000310158"/>
    </source>
</evidence>
<proteinExistence type="inferred from homology"/>
<dbReference type="InterPro" id="IPR023401">
    <property type="entry name" value="ODC_N"/>
</dbReference>
<dbReference type="InterPro" id="IPR036291">
    <property type="entry name" value="NAD(P)-bd_dom_sf"/>
</dbReference>
<dbReference type="Proteomes" id="UP000310158">
    <property type="component" value="Unassembled WGS sequence"/>
</dbReference>
<evidence type="ECO:0008006" key="4">
    <source>
        <dbReference type="Google" id="ProtNLM"/>
    </source>
</evidence>
<organism evidence="2 3">
    <name type="scientific">Bondarzewia mesenterica</name>
    <dbReference type="NCBI Taxonomy" id="1095465"/>
    <lineage>
        <taxon>Eukaryota</taxon>
        <taxon>Fungi</taxon>
        <taxon>Dikarya</taxon>
        <taxon>Basidiomycota</taxon>
        <taxon>Agaricomycotina</taxon>
        <taxon>Agaricomycetes</taxon>
        <taxon>Russulales</taxon>
        <taxon>Bondarzewiaceae</taxon>
        <taxon>Bondarzewia</taxon>
    </lineage>
</organism>
<reference evidence="2 3" key="1">
    <citation type="submission" date="2019-02" db="EMBL/GenBank/DDBJ databases">
        <title>Genome sequencing of the rare red list fungi Bondarzewia mesenterica.</title>
        <authorList>
            <person name="Buettner E."/>
            <person name="Kellner H."/>
        </authorList>
    </citation>
    <scope>NUCLEOTIDE SEQUENCE [LARGE SCALE GENOMIC DNA]</scope>
    <source>
        <strain evidence="2 3">DSM 108281</strain>
    </source>
</reference>
<name>A0A4S4M067_9AGAM</name>
<dbReference type="PANTHER" id="PTHR13812">
    <property type="entry name" value="KETIMINE REDUCTASE MU-CRYSTALLIN"/>
    <property type="match status" value="1"/>
</dbReference>
<dbReference type="AlphaFoldDB" id="A0A4S4M067"/>
<dbReference type="SUPFAM" id="SSF51735">
    <property type="entry name" value="NAD(P)-binding Rossmann-fold domains"/>
    <property type="match status" value="1"/>
</dbReference>
<dbReference type="PIRSF" id="PIRSF001439">
    <property type="entry name" value="CryM"/>
    <property type="match status" value="1"/>
</dbReference>
<dbReference type="GO" id="GO:0005737">
    <property type="term" value="C:cytoplasm"/>
    <property type="evidence" value="ECO:0007669"/>
    <property type="project" value="TreeGrafter"/>
</dbReference>
<dbReference type="Pfam" id="PF02423">
    <property type="entry name" value="OCD_Mu_crystall"/>
    <property type="match status" value="1"/>
</dbReference>
<protein>
    <recommendedName>
        <fullName evidence="4">Ornithine cyclodeaminase</fullName>
    </recommendedName>
</protein>
<comment type="similarity">
    <text evidence="1">Belongs to the ornithine cyclodeaminase/mu-crystallin family.</text>
</comment>
<evidence type="ECO:0000256" key="1">
    <source>
        <dbReference type="ARBA" id="ARBA00008903"/>
    </source>
</evidence>
<keyword evidence="3" id="KW-1185">Reference proteome</keyword>
<comment type="caution">
    <text evidence="2">The sequence shown here is derived from an EMBL/GenBank/DDBJ whole genome shotgun (WGS) entry which is preliminary data.</text>
</comment>
<dbReference type="Gene3D" id="3.30.1780.10">
    <property type="entry name" value="ornithine cyclodeaminase, domain 1"/>
    <property type="match status" value="1"/>
</dbReference>
<accession>A0A4S4M067</accession>